<evidence type="ECO:0000256" key="5">
    <source>
        <dbReference type="ARBA" id="ARBA00023004"/>
    </source>
</evidence>
<accession>A0A3A9JIT2</accession>
<evidence type="ECO:0000259" key="7">
    <source>
        <dbReference type="Pfam" id="PF03460"/>
    </source>
</evidence>
<dbReference type="NCBIfam" id="TIGR02435">
    <property type="entry name" value="CobG"/>
    <property type="match status" value="1"/>
</dbReference>
<dbReference type="PANTHER" id="PTHR32439">
    <property type="entry name" value="FERREDOXIN--NITRITE REDUCTASE, CHLOROPLASTIC"/>
    <property type="match status" value="1"/>
</dbReference>
<dbReference type="Gene3D" id="3.30.413.10">
    <property type="entry name" value="Sulfite Reductase Hemoprotein, domain 1"/>
    <property type="match status" value="2"/>
</dbReference>
<dbReference type="Proteomes" id="UP000274097">
    <property type="component" value="Unassembled WGS sequence"/>
</dbReference>
<dbReference type="OrthoDB" id="7459360at2"/>
<keyword evidence="3" id="KW-0479">Metal-binding</keyword>
<keyword evidence="10" id="KW-1185">Reference proteome</keyword>
<dbReference type="AlphaFoldDB" id="A0A3A9JIT2"/>
<name>A0A3A9JIT2_9PROT</name>
<dbReference type="SUPFAM" id="SSF56014">
    <property type="entry name" value="Nitrite and sulphite reductase 4Fe-4S domain-like"/>
    <property type="match status" value="2"/>
</dbReference>
<dbReference type="PANTHER" id="PTHR32439:SF9">
    <property type="entry name" value="BLR3264 PROTEIN"/>
    <property type="match status" value="1"/>
</dbReference>
<evidence type="ECO:0000313" key="8">
    <source>
        <dbReference type="EMBL" id="RKK03626.1"/>
    </source>
</evidence>
<dbReference type="Proteomes" id="UP000278036">
    <property type="component" value="Unassembled WGS sequence"/>
</dbReference>
<dbReference type="GO" id="GO:0051539">
    <property type="term" value="F:4 iron, 4 sulfur cluster binding"/>
    <property type="evidence" value="ECO:0007669"/>
    <property type="project" value="UniProtKB-KW"/>
</dbReference>
<feature type="domain" description="Nitrite/Sulfite reductase ferredoxin-like" evidence="7">
    <location>
        <begin position="15"/>
        <end position="72"/>
    </location>
</feature>
<dbReference type="EC" id="1.14.13.83" evidence="8"/>
<evidence type="ECO:0000313" key="11">
    <source>
        <dbReference type="Proteomes" id="UP000278036"/>
    </source>
</evidence>
<dbReference type="InterPro" id="IPR045854">
    <property type="entry name" value="NO2/SO3_Rdtase_4Fe4S_sf"/>
</dbReference>
<keyword evidence="4 8" id="KW-0560">Oxidoreductase</keyword>
<evidence type="ECO:0000313" key="10">
    <source>
        <dbReference type="Proteomes" id="UP000274097"/>
    </source>
</evidence>
<dbReference type="RefSeq" id="WP_120638848.1">
    <property type="nucleotide sequence ID" value="NZ_RAQU01000077.1"/>
</dbReference>
<evidence type="ECO:0000256" key="2">
    <source>
        <dbReference type="ARBA" id="ARBA00022617"/>
    </source>
</evidence>
<evidence type="ECO:0000256" key="4">
    <source>
        <dbReference type="ARBA" id="ARBA00023002"/>
    </source>
</evidence>
<evidence type="ECO:0000256" key="6">
    <source>
        <dbReference type="ARBA" id="ARBA00023014"/>
    </source>
</evidence>
<keyword evidence="6" id="KW-0411">Iron-sulfur</keyword>
<gene>
    <name evidence="8" type="primary">cobG</name>
    <name evidence="8" type="ORF">D6Z83_13645</name>
    <name evidence="9" type="ORF">EBE87_01925</name>
</gene>
<dbReference type="SUPFAM" id="SSF55124">
    <property type="entry name" value="Nitrite/Sulfite reductase N-terminal domain-like"/>
    <property type="match status" value="2"/>
</dbReference>
<dbReference type="InterPro" id="IPR005117">
    <property type="entry name" value="NiRdtase/SiRdtase_haem-b_fer"/>
</dbReference>
<dbReference type="GO" id="GO:0046872">
    <property type="term" value="F:metal ion binding"/>
    <property type="evidence" value="ECO:0007669"/>
    <property type="project" value="UniProtKB-KW"/>
</dbReference>
<sequence>MTALARGWCPSLHEPMRSGDGWLSRIKPYAACLGAEQARIIAREAARHGNGAIDLTQRGNLQPRGFSGASAVAFANAMVAAGLAHPDPAVERNRNLLAPPLLGHDPDIAPGTAELVEALPAAMAEWPALPGKFGLLVDGGGRLPLAGEGADIMLRHTGAWVELRLGGGDAMAHCAPAEAVAAATALARHFTTLAPARRMRQAVAAQGAQAILAACGLEAAPDLTPRPAPPIAVGLLPGQVLGVAAPFGQLRAEQLAALAGLAEQQGDGTLRLTPWRTLLLPGVEDAAPAAALGLILAPEDPRLRIASCTGAPGCASAFIDTRAAAARVAAAGLPGLLHLSGCAKGCAHPGPAPATLVGGPDGYAIIRDGRAGDRPAAAGLTLEQALAVLQRP</sequence>
<dbReference type="EMBL" id="RFLX01000001">
    <property type="protein sequence ID" value="RMI27153.1"/>
    <property type="molecule type" value="Genomic_DNA"/>
</dbReference>
<dbReference type="EMBL" id="RAQU01000077">
    <property type="protein sequence ID" value="RKK03626.1"/>
    <property type="molecule type" value="Genomic_DNA"/>
</dbReference>
<dbReference type="InParanoid" id="A0A3A9JIT2"/>
<keyword evidence="2" id="KW-0349">Heme</keyword>
<evidence type="ECO:0000256" key="1">
    <source>
        <dbReference type="ARBA" id="ARBA00022485"/>
    </source>
</evidence>
<keyword evidence="5" id="KW-0408">Iron</keyword>
<dbReference type="InterPro" id="IPR012798">
    <property type="entry name" value="Cbl_synth_CobG-like"/>
</dbReference>
<dbReference type="Gene3D" id="3.90.480.10">
    <property type="entry name" value="Sulfite Reductase Hemoprotein,Domain 2"/>
    <property type="match status" value="1"/>
</dbReference>
<keyword evidence="1" id="KW-0004">4Fe-4S</keyword>
<organism evidence="8 11">
    <name type="scientific">Teichococcus wenyumeiae</name>
    <dbReference type="NCBI Taxonomy" id="2478470"/>
    <lineage>
        <taxon>Bacteria</taxon>
        <taxon>Pseudomonadati</taxon>
        <taxon>Pseudomonadota</taxon>
        <taxon>Alphaproteobacteria</taxon>
        <taxon>Acetobacterales</taxon>
        <taxon>Roseomonadaceae</taxon>
        <taxon>Roseomonas</taxon>
    </lineage>
</organism>
<dbReference type="InterPro" id="IPR051329">
    <property type="entry name" value="NIR_SIR_4Fe-4S"/>
</dbReference>
<reference evidence="8 11" key="1">
    <citation type="submission" date="2018-09" db="EMBL/GenBank/DDBJ databases">
        <title>Roseomonas sp. nov., isolated from feces of Tibetan antelopes in the Qinghai-Tibet plateau, China.</title>
        <authorList>
            <person name="Tian Z."/>
        </authorList>
    </citation>
    <scope>NUCLEOTIDE SEQUENCE [LARGE SCALE GENOMIC DNA]</scope>
    <source>
        <strain evidence="9 10">Z23</strain>
        <strain evidence="8 11">Z24</strain>
    </source>
</reference>
<feature type="domain" description="Nitrite/Sulfite reductase ferredoxin-like" evidence="7">
    <location>
        <begin position="240"/>
        <end position="286"/>
    </location>
</feature>
<evidence type="ECO:0000313" key="9">
    <source>
        <dbReference type="EMBL" id="RMI27153.1"/>
    </source>
</evidence>
<dbReference type="Pfam" id="PF03460">
    <property type="entry name" value="NIR_SIR_ferr"/>
    <property type="match status" value="2"/>
</dbReference>
<evidence type="ECO:0000256" key="3">
    <source>
        <dbReference type="ARBA" id="ARBA00022723"/>
    </source>
</evidence>
<protein>
    <submittedName>
        <fullName evidence="8">Precorrin-3B synthase</fullName>
        <ecNumber evidence="8">1.14.13.83</ecNumber>
    </submittedName>
</protein>
<proteinExistence type="predicted"/>
<dbReference type="InterPro" id="IPR036136">
    <property type="entry name" value="Nit/Sulf_reduc_fer-like_dom_sf"/>
</dbReference>
<comment type="caution">
    <text evidence="8">The sequence shown here is derived from an EMBL/GenBank/DDBJ whole genome shotgun (WGS) entry which is preliminary data.</text>
</comment>
<dbReference type="GO" id="GO:0043818">
    <property type="term" value="F:precorrin-3B synthase activity"/>
    <property type="evidence" value="ECO:0007669"/>
    <property type="project" value="UniProtKB-EC"/>
</dbReference>